<name>A0A2P2INI7_RHIMU</name>
<evidence type="ECO:0000313" key="1">
    <source>
        <dbReference type="EMBL" id="MBW82780.1"/>
    </source>
</evidence>
<proteinExistence type="predicted"/>
<reference evidence="1" key="1">
    <citation type="submission" date="2018-02" db="EMBL/GenBank/DDBJ databases">
        <title>Rhizophora mucronata_Transcriptome.</title>
        <authorList>
            <person name="Meera S.P."/>
            <person name="Sreeshan A."/>
            <person name="Augustine A."/>
        </authorList>
    </citation>
    <scope>NUCLEOTIDE SEQUENCE</scope>
    <source>
        <tissue evidence="1">Leaf</tissue>
    </source>
</reference>
<sequence>MTDGPPEHRNPRSGPINT</sequence>
<protein>
    <submittedName>
        <fullName evidence="1">Uncharacterized protein</fullName>
    </submittedName>
</protein>
<accession>A0A2P2INI7</accession>
<dbReference type="EMBL" id="GGEC01002297">
    <property type="protein sequence ID" value="MBW82780.1"/>
    <property type="molecule type" value="Transcribed_RNA"/>
</dbReference>
<dbReference type="AlphaFoldDB" id="A0A2P2INI7"/>
<organism evidence="1">
    <name type="scientific">Rhizophora mucronata</name>
    <name type="common">Asiatic mangrove</name>
    <dbReference type="NCBI Taxonomy" id="61149"/>
    <lineage>
        <taxon>Eukaryota</taxon>
        <taxon>Viridiplantae</taxon>
        <taxon>Streptophyta</taxon>
        <taxon>Embryophyta</taxon>
        <taxon>Tracheophyta</taxon>
        <taxon>Spermatophyta</taxon>
        <taxon>Magnoliopsida</taxon>
        <taxon>eudicotyledons</taxon>
        <taxon>Gunneridae</taxon>
        <taxon>Pentapetalae</taxon>
        <taxon>rosids</taxon>
        <taxon>fabids</taxon>
        <taxon>Malpighiales</taxon>
        <taxon>Rhizophoraceae</taxon>
        <taxon>Rhizophora</taxon>
    </lineage>
</organism>